<evidence type="ECO:0000256" key="3">
    <source>
        <dbReference type="SAM" id="Coils"/>
    </source>
</evidence>
<dbReference type="RefSeq" id="WP_033388842.1">
    <property type="nucleotide sequence ID" value="NZ_AZCZ01000021.1"/>
</dbReference>
<dbReference type="PATRIC" id="fig|1267003.4.peg.885"/>
<dbReference type="InterPro" id="IPR006442">
    <property type="entry name" value="Antitoxin_Phd/YefM"/>
</dbReference>
<evidence type="ECO:0000313" key="6">
    <source>
        <dbReference type="Proteomes" id="UP000051176"/>
    </source>
</evidence>
<protein>
    <recommendedName>
        <fullName evidence="2">Antitoxin</fullName>
    </recommendedName>
</protein>
<feature type="coiled-coil region" evidence="3">
    <location>
        <begin position="47"/>
        <end position="74"/>
    </location>
</feature>
<keyword evidence="6" id="KW-1185">Reference proteome</keyword>
<dbReference type="NCBIfam" id="TIGR01552">
    <property type="entry name" value="phd_fam"/>
    <property type="match status" value="1"/>
</dbReference>
<reference evidence="5 6" key="1">
    <citation type="journal article" date="2015" name="Genome Announc.">
        <title>Expanding the biotechnology potential of lactobacilli through comparative genomics of 213 strains and associated genera.</title>
        <authorList>
            <person name="Sun Z."/>
            <person name="Harris H.M."/>
            <person name="McCann A."/>
            <person name="Guo C."/>
            <person name="Argimon S."/>
            <person name="Zhang W."/>
            <person name="Yang X."/>
            <person name="Jeffery I.B."/>
            <person name="Cooney J.C."/>
            <person name="Kagawa T.F."/>
            <person name="Liu W."/>
            <person name="Song Y."/>
            <person name="Salvetti E."/>
            <person name="Wrobel A."/>
            <person name="Rasinkangas P."/>
            <person name="Parkhill J."/>
            <person name="Rea M.C."/>
            <person name="O'Sullivan O."/>
            <person name="Ritari J."/>
            <person name="Douillard F.P."/>
            <person name="Paul Ross R."/>
            <person name="Yang R."/>
            <person name="Briner A.E."/>
            <person name="Felis G.E."/>
            <person name="de Vos W.M."/>
            <person name="Barrangou R."/>
            <person name="Klaenhammer T.R."/>
            <person name="Caufield P.W."/>
            <person name="Cui Y."/>
            <person name="Zhang H."/>
            <person name="O'Toole P.W."/>
        </authorList>
    </citation>
    <scope>NUCLEOTIDE SEQUENCE [LARGE SCALE GENOMIC DNA]</scope>
    <source>
        <strain evidence="5 6">ATCC 53295</strain>
    </source>
</reference>
<evidence type="ECO:0000256" key="2">
    <source>
        <dbReference type="RuleBase" id="RU362080"/>
    </source>
</evidence>
<evidence type="ECO:0000313" key="5">
    <source>
        <dbReference type="EMBL" id="KRK36452.1"/>
    </source>
</evidence>
<gene>
    <name evidence="5" type="ORF">FD07_GL000834</name>
</gene>
<keyword evidence="3" id="KW-0175">Coiled coil</keyword>
<dbReference type="SUPFAM" id="SSF143120">
    <property type="entry name" value="YefM-like"/>
    <property type="match status" value="1"/>
</dbReference>
<dbReference type="STRING" id="357278.IV61_GL000903"/>
<dbReference type="eggNOG" id="ENOG5032YHR">
    <property type="taxonomic scope" value="Bacteria"/>
</dbReference>
<dbReference type="InterPro" id="IPR036165">
    <property type="entry name" value="YefM-like_sf"/>
</dbReference>
<organism evidence="5 6">
    <name type="scientific">Levilactobacillus parabrevis ATCC 53295</name>
    <dbReference type="NCBI Taxonomy" id="1267003"/>
    <lineage>
        <taxon>Bacteria</taxon>
        <taxon>Bacillati</taxon>
        <taxon>Bacillota</taxon>
        <taxon>Bacilli</taxon>
        <taxon>Lactobacillales</taxon>
        <taxon>Lactobacillaceae</taxon>
        <taxon>Levilactobacillus</taxon>
    </lineage>
</organism>
<comment type="function">
    <text evidence="2">Antitoxin component of a type II toxin-antitoxin (TA) system.</text>
</comment>
<dbReference type="AlphaFoldDB" id="A0A0R1GYA4"/>
<sequence length="108" mass="12445">MDVPYSNITELKKSPKKLFEEAENKKTGVYVFNRDRPAGVVLSVVDYERLVNKNEELKDKVFEMEQDYEVIKRLAKQAKNPEPLATDAEVRGSVANENPEIDEKDGWE</sequence>
<proteinExistence type="inferred from homology"/>
<feature type="region of interest" description="Disordered" evidence="4">
    <location>
        <begin position="79"/>
        <end position="108"/>
    </location>
</feature>
<comment type="similarity">
    <text evidence="1 2">Belongs to the phD/YefM antitoxin family.</text>
</comment>
<evidence type="ECO:0000256" key="4">
    <source>
        <dbReference type="SAM" id="MobiDB-lite"/>
    </source>
</evidence>
<evidence type="ECO:0000256" key="1">
    <source>
        <dbReference type="ARBA" id="ARBA00009981"/>
    </source>
</evidence>
<feature type="compositionally biased region" description="Acidic residues" evidence="4">
    <location>
        <begin position="99"/>
        <end position="108"/>
    </location>
</feature>
<dbReference type="EMBL" id="AZCZ01000021">
    <property type="protein sequence ID" value="KRK36452.1"/>
    <property type="molecule type" value="Genomic_DNA"/>
</dbReference>
<comment type="caution">
    <text evidence="5">The sequence shown here is derived from an EMBL/GenBank/DDBJ whole genome shotgun (WGS) entry which is preliminary data.</text>
</comment>
<dbReference type="Proteomes" id="UP000051176">
    <property type="component" value="Unassembled WGS sequence"/>
</dbReference>
<accession>A0A0R1GYA4</accession>
<dbReference type="Pfam" id="PF02604">
    <property type="entry name" value="PhdYeFM_antitox"/>
    <property type="match status" value="1"/>
</dbReference>
<name>A0A0R1GYA4_9LACO</name>
<dbReference type="OrthoDB" id="2418231at2"/>